<proteinExistence type="predicted"/>
<dbReference type="EMBL" id="LKMD01000099">
    <property type="protein sequence ID" value="PIB03259.1"/>
    <property type="molecule type" value="Genomic_DNA"/>
</dbReference>
<protein>
    <recommendedName>
        <fullName evidence="4">Protein bem46</fullName>
    </recommendedName>
</protein>
<evidence type="ECO:0000313" key="3">
    <source>
        <dbReference type="Proteomes" id="UP000230605"/>
    </source>
</evidence>
<feature type="transmembrane region" description="Helical" evidence="1">
    <location>
        <begin position="59"/>
        <end position="84"/>
    </location>
</feature>
<evidence type="ECO:0000313" key="2">
    <source>
        <dbReference type="EMBL" id="PIB03259.1"/>
    </source>
</evidence>
<name>A0A2G5IEQ5_CERBT</name>
<dbReference type="InterPro" id="IPR029058">
    <property type="entry name" value="AB_hydrolase_fold"/>
</dbReference>
<dbReference type="PANTHER" id="PTHR12277">
    <property type="entry name" value="ALPHA/BETA HYDROLASE DOMAIN-CONTAINING PROTEIN"/>
    <property type="match status" value="1"/>
</dbReference>
<dbReference type="Gene3D" id="3.40.50.1820">
    <property type="entry name" value="alpha/beta hydrolase"/>
    <property type="match status" value="1"/>
</dbReference>
<evidence type="ECO:0008006" key="4">
    <source>
        <dbReference type="Google" id="ProtNLM"/>
    </source>
</evidence>
<keyword evidence="1" id="KW-0812">Transmembrane</keyword>
<keyword evidence="1" id="KW-0472">Membrane</keyword>
<evidence type="ECO:0000256" key="1">
    <source>
        <dbReference type="SAM" id="Phobius"/>
    </source>
</evidence>
<dbReference type="OrthoDB" id="10249433at2759"/>
<dbReference type="SUPFAM" id="SSF53474">
    <property type="entry name" value="alpha/beta-Hydrolases"/>
    <property type="match status" value="1"/>
</dbReference>
<dbReference type="GO" id="GO:0016020">
    <property type="term" value="C:membrane"/>
    <property type="evidence" value="ECO:0007669"/>
    <property type="project" value="TreeGrafter"/>
</dbReference>
<dbReference type="AlphaFoldDB" id="A0A2G5IEQ5"/>
<gene>
    <name evidence="2" type="ORF">CB0940_11686</name>
</gene>
<accession>A0A2G5IEQ5</accession>
<dbReference type="Proteomes" id="UP000230605">
    <property type="component" value="Chromosome 10"/>
</dbReference>
<organism evidence="2 3">
    <name type="scientific">Cercospora beticola</name>
    <name type="common">Sugarbeet leaf spot fungus</name>
    <dbReference type="NCBI Taxonomy" id="122368"/>
    <lineage>
        <taxon>Eukaryota</taxon>
        <taxon>Fungi</taxon>
        <taxon>Dikarya</taxon>
        <taxon>Ascomycota</taxon>
        <taxon>Pezizomycotina</taxon>
        <taxon>Dothideomycetes</taxon>
        <taxon>Dothideomycetidae</taxon>
        <taxon>Mycosphaerellales</taxon>
        <taxon>Mycosphaerellaceae</taxon>
        <taxon>Cercospora</taxon>
    </lineage>
</organism>
<reference evidence="2 3" key="1">
    <citation type="submission" date="2015-10" db="EMBL/GenBank/DDBJ databases">
        <title>The cercosporin biosynthetic gene cluster was horizontally transferred to several fungal lineages and shown to be expanded in Cercospora beticola based on microsynteny with recipient genomes.</title>
        <authorList>
            <person name="De Jonge R."/>
            <person name="Ebert M.K."/>
            <person name="Suttle J.C."/>
            <person name="Jurick Ii W.M."/>
            <person name="Secor G.A."/>
            <person name="Thomma B.P."/>
            <person name="Van De Peer Y."/>
            <person name="Bolton M.D."/>
        </authorList>
    </citation>
    <scope>NUCLEOTIDE SEQUENCE [LARGE SCALE GENOMIC DNA]</scope>
    <source>
        <strain evidence="2 3">09-40</strain>
    </source>
</reference>
<dbReference type="GO" id="GO:0008474">
    <property type="term" value="F:palmitoyl-(protein) hydrolase activity"/>
    <property type="evidence" value="ECO:0007669"/>
    <property type="project" value="TreeGrafter"/>
</dbReference>
<dbReference type="PANTHER" id="PTHR12277:SF64">
    <property type="entry name" value="SUPERFAMILY HYDROLASE, PUTATIVE (AFU_ORTHOLOGUE AFUA_3G01760)-RELATED"/>
    <property type="match status" value="1"/>
</dbReference>
<sequence length="396" mass="44093">MFALHSRSGVRRLPSRLSNPTGRYSSKYAFTCLATLRPSIVHLRTAIRAANDTQPSRRAFWSGLPSIFVPPVVFISLLLGLWTYKCMMTVLFQDKIIYMPYMPPYARKEKVEDYAAVCKPVEWEHLHITSTDGTRIALCIGKISSASKQSTKRKVVICYFQGNGSSTPPRLPLLSNTLKAIEAQAVADGQTSDVEFVLVALSYRGYWTSGGRASQKGIEEDSKAMLKWIETTQTTASTETQIFFWGQSIGAGVATTVAASYVSANKAGPRPNISGLILETPFTGIKSMLLALYPQKWLPYRYLWPFLWNHWDSQAALQAIARVDSPPTILIMPATRDEVVPPSEADKLERIARRADLRTLRTDIIGALHTEATTRKEGQVAVAKFVWDVVSEVKTK</sequence>
<comment type="caution">
    <text evidence="2">The sequence shown here is derived from an EMBL/GenBank/DDBJ whole genome shotgun (WGS) entry which is preliminary data.</text>
</comment>
<keyword evidence="1" id="KW-1133">Transmembrane helix</keyword>